<proteinExistence type="predicted"/>
<dbReference type="EMBL" id="CP010951">
    <property type="protein sequence ID" value="AMO21720.1"/>
    <property type="molecule type" value="Genomic_DNA"/>
</dbReference>
<dbReference type="AlphaFoldDB" id="A0A127JNZ1"/>
<dbReference type="OrthoDB" id="9155435at2"/>
<evidence type="ECO:0000313" key="2">
    <source>
        <dbReference type="Proteomes" id="UP000070433"/>
    </source>
</evidence>
<evidence type="ECO:0000313" key="1">
    <source>
        <dbReference type="EMBL" id="AMO21720.1"/>
    </source>
</evidence>
<name>A0A127JNZ1_9BURK</name>
<keyword evidence="2" id="KW-1185">Reference proteome</keyword>
<sequence>MKASWRRVGFAIAAAIAVGTVVTMVALGRVQTAPPQPDTAEKVMTAASTASRAPASPLQLPASTVAGYATPVSHALLAERAKAVDLRQFALDAMKRPAEGGLFHAFMAATHCSGDLAERKRKVDGAIRNAVQQRGTVDLAQLAAAERLARQCSSFDPDEAEELAWSIRSRDDKQDPLWAAFNAPPRRKPREDLLTALEAGDPFWLQISIHLDAAMLRHSRTHLTKGIWFDGKVYGPDLESLRLLTIGQRLGQCGASASCPMDDVILQACAEGFFCAKDRQEFMRRSLGLTDLTESERAEALSIADRFSSALQRRDVNVFLKPD</sequence>
<dbReference type="Proteomes" id="UP000070433">
    <property type="component" value="Chromosome"/>
</dbReference>
<dbReference type="RefSeq" id="WP_061495258.1">
    <property type="nucleotide sequence ID" value="NZ_CP010951.1"/>
</dbReference>
<reference evidence="1 2" key="1">
    <citation type="journal article" date="2014" name="Int. J. Syst. Evol. Microbiol.">
        <title>Ramlibacter solisilvae sp. nov., isolated from forest soil, and emended description of the genus Ramlibacter.</title>
        <authorList>
            <person name="Lee H.J."/>
            <person name="Lee S.H."/>
            <person name="Lee S.S."/>
            <person name="Lee J.S."/>
            <person name="Kim Y."/>
            <person name="Kim S.C."/>
            <person name="Jeon C.O."/>
        </authorList>
    </citation>
    <scope>NUCLEOTIDE SEQUENCE [LARGE SCALE GENOMIC DNA]</scope>
    <source>
        <strain evidence="1 2">5-10</strain>
    </source>
</reference>
<accession>A0A127JNZ1</accession>
<protein>
    <submittedName>
        <fullName evidence="1">Uncharacterized protein</fullName>
    </submittedName>
</protein>
<gene>
    <name evidence="1" type="ORF">UC35_01075</name>
</gene>
<organism evidence="1 2">
    <name type="scientific">Ramlibacter tataouinensis</name>
    <dbReference type="NCBI Taxonomy" id="94132"/>
    <lineage>
        <taxon>Bacteria</taxon>
        <taxon>Pseudomonadati</taxon>
        <taxon>Pseudomonadota</taxon>
        <taxon>Betaproteobacteria</taxon>
        <taxon>Burkholderiales</taxon>
        <taxon>Comamonadaceae</taxon>
        <taxon>Ramlibacter</taxon>
    </lineage>
</organism>